<organism evidence="2 3">
    <name type="scientific">Pseudoloma neurophilia</name>
    <dbReference type="NCBI Taxonomy" id="146866"/>
    <lineage>
        <taxon>Eukaryota</taxon>
        <taxon>Fungi</taxon>
        <taxon>Fungi incertae sedis</taxon>
        <taxon>Microsporidia</taxon>
        <taxon>Pseudoloma</taxon>
    </lineage>
</organism>
<dbReference type="Proteomes" id="UP000051530">
    <property type="component" value="Unassembled WGS sequence"/>
</dbReference>
<feature type="compositionally biased region" description="Basic and acidic residues" evidence="1">
    <location>
        <begin position="21"/>
        <end position="30"/>
    </location>
</feature>
<name>A0A0R0M112_9MICR</name>
<accession>A0A0R0M112</accession>
<feature type="non-terminal residue" evidence="2">
    <location>
        <position position="1"/>
    </location>
</feature>
<proteinExistence type="predicted"/>
<dbReference type="AlphaFoldDB" id="A0A0R0M112"/>
<reference evidence="2 3" key="1">
    <citation type="submission" date="2015-07" db="EMBL/GenBank/DDBJ databases">
        <title>The genome of Pseudoloma neurophilia, a relevant intracellular parasite of the zebrafish.</title>
        <authorList>
            <person name="Ndikumana S."/>
            <person name="Pelin A."/>
            <person name="Sanders J."/>
            <person name="Corradi N."/>
        </authorList>
    </citation>
    <scope>NUCLEOTIDE SEQUENCE [LARGE SCALE GENOMIC DNA]</scope>
    <source>
        <strain evidence="2 3">MK1</strain>
    </source>
</reference>
<evidence type="ECO:0000313" key="3">
    <source>
        <dbReference type="Proteomes" id="UP000051530"/>
    </source>
</evidence>
<gene>
    <name evidence="2" type="ORF">M153_11180003</name>
</gene>
<protein>
    <submittedName>
        <fullName evidence="2">Uncharacterized protein</fullName>
    </submittedName>
</protein>
<feature type="region of interest" description="Disordered" evidence="1">
    <location>
        <begin position="1"/>
        <end position="44"/>
    </location>
</feature>
<sequence length="44" mass="5063">EKESGVNFAMNESKVQNTDSDEIKVNDLDQRKKRPERGITKKKA</sequence>
<evidence type="ECO:0000313" key="2">
    <source>
        <dbReference type="EMBL" id="KRH93310.1"/>
    </source>
</evidence>
<comment type="caution">
    <text evidence="2">The sequence shown here is derived from an EMBL/GenBank/DDBJ whole genome shotgun (WGS) entry which is preliminary data.</text>
</comment>
<keyword evidence="3" id="KW-1185">Reference proteome</keyword>
<feature type="compositionally biased region" description="Basic residues" evidence="1">
    <location>
        <begin position="31"/>
        <end position="44"/>
    </location>
</feature>
<evidence type="ECO:0000256" key="1">
    <source>
        <dbReference type="SAM" id="MobiDB-lite"/>
    </source>
</evidence>
<dbReference type="EMBL" id="LGUB01000392">
    <property type="protein sequence ID" value="KRH93310.1"/>
    <property type="molecule type" value="Genomic_DNA"/>
</dbReference>
<dbReference type="VEuPathDB" id="MicrosporidiaDB:M153_11180003"/>